<keyword evidence="2" id="KW-1185">Reference proteome</keyword>
<dbReference type="EMBL" id="CAAALY010061170">
    <property type="protein sequence ID" value="VEL23293.1"/>
    <property type="molecule type" value="Genomic_DNA"/>
</dbReference>
<accession>A0A3S5AGI1</accession>
<name>A0A3S5AGI1_9PLAT</name>
<protein>
    <submittedName>
        <fullName evidence="1">Uncharacterized protein</fullName>
    </submittedName>
</protein>
<gene>
    <name evidence="1" type="ORF">PXEA_LOCUS16733</name>
</gene>
<dbReference type="AlphaFoldDB" id="A0A3S5AGI1"/>
<evidence type="ECO:0000313" key="1">
    <source>
        <dbReference type="EMBL" id="VEL23293.1"/>
    </source>
</evidence>
<reference evidence="1" key="1">
    <citation type="submission" date="2018-11" db="EMBL/GenBank/DDBJ databases">
        <authorList>
            <consortium name="Pathogen Informatics"/>
        </authorList>
    </citation>
    <scope>NUCLEOTIDE SEQUENCE</scope>
</reference>
<dbReference type="Proteomes" id="UP000784294">
    <property type="component" value="Unassembled WGS sequence"/>
</dbReference>
<organism evidence="1 2">
    <name type="scientific">Protopolystoma xenopodis</name>
    <dbReference type="NCBI Taxonomy" id="117903"/>
    <lineage>
        <taxon>Eukaryota</taxon>
        <taxon>Metazoa</taxon>
        <taxon>Spiralia</taxon>
        <taxon>Lophotrochozoa</taxon>
        <taxon>Platyhelminthes</taxon>
        <taxon>Monogenea</taxon>
        <taxon>Polyopisthocotylea</taxon>
        <taxon>Polystomatidea</taxon>
        <taxon>Polystomatidae</taxon>
        <taxon>Protopolystoma</taxon>
    </lineage>
</organism>
<evidence type="ECO:0000313" key="2">
    <source>
        <dbReference type="Proteomes" id="UP000784294"/>
    </source>
</evidence>
<sequence>MSGIRGADELPSPHGEAWRMTEYEQTISVPSYLITIACGRLGSK</sequence>
<proteinExistence type="predicted"/>
<comment type="caution">
    <text evidence="1">The sequence shown here is derived from an EMBL/GenBank/DDBJ whole genome shotgun (WGS) entry which is preliminary data.</text>
</comment>
<dbReference type="OrthoDB" id="10031169at2759"/>